<feature type="region of interest" description="Disordered" evidence="1">
    <location>
        <begin position="74"/>
        <end position="104"/>
    </location>
</feature>
<gene>
    <name evidence="2" type="ORF">GYA93_17865</name>
</gene>
<dbReference type="RefSeq" id="WP_059039032.1">
    <property type="nucleotide sequence ID" value="NZ_JAADZU010000068.1"/>
</dbReference>
<reference evidence="2 3" key="1">
    <citation type="submission" date="2020-01" db="EMBL/GenBank/DDBJ databases">
        <title>Investigation of new actinobacteria for the biodesulphurisation of diesel fuel.</title>
        <authorList>
            <person name="Athi Narayanan S.M."/>
        </authorList>
    </citation>
    <scope>NUCLEOTIDE SEQUENCE [LARGE SCALE GENOMIC DNA]</scope>
    <source>
        <strain evidence="2 3">213E</strain>
    </source>
</reference>
<evidence type="ECO:0000313" key="2">
    <source>
        <dbReference type="EMBL" id="NDK91430.1"/>
    </source>
</evidence>
<dbReference type="AlphaFoldDB" id="A0A7K3LT69"/>
<evidence type="ECO:0000313" key="3">
    <source>
        <dbReference type="Proteomes" id="UP000466307"/>
    </source>
</evidence>
<keyword evidence="3" id="KW-1185">Reference proteome</keyword>
<protein>
    <submittedName>
        <fullName evidence="2">Uncharacterized protein</fullName>
    </submittedName>
</protein>
<comment type="caution">
    <text evidence="2">The sequence shown here is derived from an EMBL/GenBank/DDBJ whole genome shotgun (WGS) entry which is preliminary data.</text>
</comment>
<evidence type="ECO:0000256" key="1">
    <source>
        <dbReference type="SAM" id="MobiDB-lite"/>
    </source>
</evidence>
<name>A0A7K3LT69_9ACTN</name>
<organism evidence="2 3">
    <name type="scientific">Gordonia desulfuricans</name>
    <dbReference type="NCBI Taxonomy" id="89051"/>
    <lineage>
        <taxon>Bacteria</taxon>
        <taxon>Bacillati</taxon>
        <taxon>Actinomycetota</taxon>
        <taxon>Actinomycetes</taxon>
        <taxon>Mycobacteriales</taxon>
        <taxon>Gordoniaceae</taxon>
        <taxon>Gordonia</taxon>
    </lineage>
</organism>
<accession>A0A7K3LT69</accession>
<dbReference type="Proteomes" id="UP000466307">
    <property type="component" value="Unassembled WGS sequence"/>
</dbReference>
<sequence>MRLINPIKVAPSTDSTYRVPTEFERAILHGLQRKPRGAVYQGYSKDRVVVETLHSTTCSDQLGLAPRSVETVIPDPRRAQVDRRRAKNRVARKSRRINQIRGVR</sequence>
<proteinExistence type="predicted"/>
<feature type="compositionally biased region" description="Basic residues" evidence="1">
    <location>
        <begin position="84"/>
        <end position="104"/>
    </location>
</feature>
<dbReference type="EMBL" id="JAADZU010000068">
    <property type="protein sequence ID" value="NDK91430.1"/>
    <property type="molecule type" value="Genomic_DNA"/>
</dbReference>